<gene>
    <name evidence="10" type="ORF">QG37_05813</name>
</gene>
<proteinExistence type="inferred from homology"/>
<accession>A0A0L0NUU4</accession>
<keyword evidence="3" id="KW-0540">Nuclease</keyword>
<dbReference type="VEuPathDB" id="FungiDB:CJI97_001826"/>
<comment type="subcellular location">
    <subcellularLocation>
        <location evidence="1">Nucleus</location>
    </subcellularLocation>
</comment>
<dbReference type="VEuPathDB" id="FungiDB:B9J08_002283"/>
<dbReference type="InterPro" id="IPR034922">
    <property type="entry name" value="REX1-like_exo"/>
</dbReference>
<evidence type="ECO:0000256" key="1">
    <source>
        <dbReference type="ARBA" id="ARBA00004123"/>
    </source>
</evidence>
<organism evidence="10 11">
    <name type="scientific">Candidozyma auris</name>
    <name type="common">Yeast</name>
    <name type="synonym">Candida auris</name>
    <dbReference type="NCBI Taxonomy" id="498019"/>
    <lineage>
        <taxon>Eukaryota</taxon>
        <taxon>Fungi</taxon>
        <taxon>Dikarya</taxon>
        <taxon>Ascomycota</taxon>
        <taxon>Saccharomycotina</taxon>
        <taxon>Pichiomycetes</taxon>
        <taxon>Metschnikowiaceae</taxon>
        <taxon>Candidozyma</taxon>
    </lineage>
</organism>
<dbReference type="Pfam" id="PF00929">
    <property type="entry name" value="RNase_T"/>
    <property type="match status" value="1"/>
</dbReference>
<dbReference type="VEuPathDB" id="FungiDB:CJJ09_005374"/>
<dbReference type="PANTHER" id="PTHR12801:SF115">
    <property type="entry name" value="FI18136P1-RELATED"/>
    <property type="match status" value="1"/>
</dbReference>
<evidence type="ECO:0000256" key="5">
    <source>
        <dbReference type="ARBA" id="ARBA00022839"/>
    </source>
</evidence>
<evidence type="ECO:0000313" key="10">
    <source>
        <dbReference type="EMBL" id="KND97430.1"/>
    </source>
</evidence>
<keyword evidence="6" id="KW-0539">Nucleus</keyword>
<dbReference type="AlphaFoldDB" id="A0A0L0NUU4"/>
<dbReference type="GO" id="GO:0003676">
    <property type="term" value="F:nucleic acid binding"/>
    <property type="evidence" value="ECO:0007669"/>
    <property type="project" value="InterPro"/>
</dbReference>
<dbReference type="GO" id="GO:0010629">
    <property type="term" value="P:negative regulation of gene expression"/>
    <property type="evidence" value="ECO:0007669"/>
    <property type="project" value="UniProtKB-ARBA"/>
</dbReference>
<evidence type="ECO:0000259" key="9">
    <source>
        <dbReference type="SMART" id="SM00479"/>
    </source>
</evidence>
<evidence type="ECO:0000256" key="6">
    <source>
        <dbReference type="ARBA" id="ARBA00023242"/>
    </source>
</evidence>
<evidence type="ECO:0000256" key="2">
    <source>
        <dbReference type="ARBA" id="ARBA00006357"/>
    </source>
</evidence>
<evidence type="ECO:0000256" key="8">
    <source>
        <dbReference type="ARBA" id="ARBA00039985"/>
    </source>
</evidence>
<evidence type="ECO:0000256" key="3">
    <source>
        <dbReference type="ARBA" id="ARBA00022722"/>
    </source>
</evidence>
<protein>
    <recommendedName>
        <fullName evidence="8">RNA exonuclease 3</fullName>
    </recommendedName>
</protein>
<dbReference type="SUPFAM" id="SSF53098">
    <property type="entry name" value="Ribonuclease H-like"/>
    <property type="match status" value="1"/>
</dbReference>
<evidence type="ECO:0000256" key="4">
    <source>
        <dbReference type="ARBA" id="ARBA00022801"/>
    </source>
</evidence>
<dbReference type="SMART" id="SM00479">
    <property type="entry name" value="EXOIII"/>
    <property type="match status" value="1"/>
</dbReference>
<dbReference type="CDD" id="cd06145">
    <property type="entry name" value="REX1_like"/>
    <property type="match status" value="1"/>
</dbReference>
<dbReference type="FunFam" id="3.30.420.10:FF:000031">
    <property type="entry name" value="RNA exonuclease 1"/>
    <property type="match status" value="1"/>
</dbReference>
<dbReference type="InterPro" id="IPR013520">
    <property type="entry name" value="Ribonucl_H"/>
</dbReference>
<dbReference type="VEuPathDB" id="FungiDB:QG37_05813"/>
<dbReference type="GO" id="GO:0005634">
    <property type="term" value="C:nucleus"/>
    <property type="evidence" value="ECO:0007669"/>
    <property type="project" value="UniProtKB-SubCell"/>
</dbReference>
<evidence type="ECO:0000256" key="7">
    <source>
        <dbReference type="ARBA" id="ARBA00037201"/>
    </source>
</evidence>
<dbReference type="VEuPathDB" id="FungiDB:CJJ07_003461"/>
<dbReference type="PANTHER" id="PTHR12801">
    <property type="entry name" value="RNA EXONUCLEASE REXO1 / RECO3 FAMILY MEMBER-RELATED"/>
    <property type="match status" value="1"/>
</dbReference>
<sequence length="497" mass="57229">MTLPFIRLLELPIHLELVRDLVLKAAQLHEKTSSLSQIELAGYFLKVVVLLVPRLLEKNLPQEIAVRDFRSQTDPELLFFNGKFLEVIPMRIPGNAFEVSPFQRTLVSTPIDEDVLKEKVLELSNQHITIDDLLIKNPDWEEHNYKYYPGYGQEVPKDWFHTEELNKPLVEVFALDCEFCETESGDQLARISIVDFNRNVVYDKIVKPENVITDYRLRYLGITKGMMDMATTTEAEVRKTLKRLISASDVLVGHSLLFDVSVLKMVHPKIVDTCVIYEHKKKKPYRASLKSLCKTHLGRKIQVGEKGHSSVEDAIACIDLLQLKLSRGMLYGQYPNLQPISYMIEEKTTFIDKLMDEWQIAPCFHDTFTHVSVANDDEAVEKLKGAVEGSKLVFCKLSDFEEASKEQMVKLDRQLYRAWNDLPANSLFIVLGENDVKPEISQLNRQRCQYFRKLRQGEKRSSIAVTDRFGYGHKKKLKSMVEEAKKAVALFTVKMEI</sequence>
<comment type="similarity">
    <text evidence="2">Belongs to the REXO1/REXO3 family.</text>
</comment>
<dbReference type="Gene3D" id="3.30.420.10">
    <property type="entry name" value="Ribonuclease H-like superfamily/Ribonuclease H"/>
    <property type="match status" value="1"/>
</dbReference>
<dbReference type="Proteomes" id="UP000037122">
    <property type="component" value="Unassembled WGS sequence"/>
</dbReference>
<dbReference type="VEuPathDB" id="FungiDB:CJI96_0004229"/>
<dbReference type="EMBL" id="LGST01000041">
    <property type="protein sequence ID" value="KND97430.1"/>
    <property type="molecule type" value="Genomic_DNA"/>
</dbReference>
<keyword evidence="5 10" id="KW-0269">Exonuclease</keyword>
<reference evidence="11" key="1">
    <citation type="journal article" date="2015" name="BMC Genomics">
        <title>Draft genome of a commonly misdiagnosed multidrug resistant pathogen Candida auris.</title>
        <authorList>
            <person name="Chatterjee S."/>
            <person name="Alampalli S.V."/>
            <person name="Nageshan R.K."/>
            <person name="Chettiar S.T."/>
            <person name="Joshi S."/>
            <person name="Tatu U.S."/>
        </authorList>
    </citation>
    <scope>NUCLEOTIDE SEQUENCE [LARGE SCALE GENOMIC DNA]</scope>
    <source>
        <strain evidence="11">6684</strain>
    </source>
</reference>
<dbReference type="InterPro" id="IPR047021">
    <property type="entry name" value="REXO1/3/4-like"/>
</dbReference>
<comment type="caution">
    <text evidence="10">The sequence shown here is derived from an EMBL/GenBank/DDBJ whole genome shotgun (WGS) entry which is preliminary data.</text>
</comment>
<feature type="domain" description="Exonuclease" evidence="9">
    <location>
        <begin position="171"/>
        <end position="330"/>
    </location>
</feature>
<dbReference type="GO" id="GO:0004527">
    <property type="term" value="F:exonuclease activity"/>
    <property type="evidence" value="ECO:0007669"/>
    <property type="project" value="UniProtKB-KW"/>
</dbReference>
<dbReference type="InterPro" id="IPR036397">
    <property type="entry name" value="RNaseH_sf"/>
</dbReference>
<name>A0A0L0NUU4_CANAR</name>
<keyword evidence="4" id="KW-0378">Hydrolase</keyword>
<evidence type="ECO:0000313" key="11">
    <source>
        <dbReference type="Proteomes" id="UP000037122"/>
    </source>
</evidence>
<comment type="function">
    <text evidence="7">3' to 5' exoribonuclease required for proper 3' end maturation of MRP RNA and of the U5L snRNA.</text>
</comment>
<dbReference type="InterPro" id="IPR012337">
    <property type="entry name" value="RNaseH-like_sf"/>
</dbReference>